<organism evidence="1 2">
    <name type="scientific">Paenibacillus polymyxa</name>
    <name type="common">Bacillus polymyxa</name>
    <dbReference type="NCBI Taxonomy" id="1406"/>
    <lineage>
        <taxon>Bacteria</taxon>
        <taxon>Bacillati</taxon>
        <taxon>Bacillota</taxon>
        <taxon>Bacilli</taxon>
        <taxon>Bacillales</taxon>
        <taxon>Paenibacillaceae</taxon>
        <taxon>Paenibacillus</taxon>
    </lineage>
</organism>
<protein>
    <submittedName>
        <fullName evidence="1">Uncharacterized protein</fullName>
    </submittedName>
</protein>
<dbReference type="GeneID" id="93347303"/>
<evidence type="ECO:0000313" key="2">
    <source>
        <dbReference type="Proteomes" id="UP000254400"/>
    </source>
</evidence>
<name>A0A378Y3L4_PAEPO</name>
<reference evidence="1 2" key="1">
    <citation type="submission" date="2018-06" db="EMBL/GenBank/DDBJ databases">
        <authorList>
            <consortium name="Pathogen Informatics"/>
            <person name="Doyle S."/>
        </authorList>
    </citation>
    <scope>NUCLEOTIDE SEQUENCE [LARGE SCALE GENOMIC DNA]</scope>
    <source>
        <strain evidence="1 2">NCTC10343</strain>
    </source>
</reference>
<gene>
    <name evidence="1" type="ORF">NCTC10343_03977</name>
</gene>
<accession>A0A378Y3L4</accession>
<proteinExistence type="predicted"/>
<dbReference type="RefSeq" id="WP_019688354.1">
    <property type="nucleotide sequence ID" value="NZ_CP049598.1"/>
</dbReference>
<evidence type="ECO:0000313" key="1">
    <source>
        <dbReference type="EMBL" id="SUA71090.1"/>
    </source>
</evidence>
<sequence length="209" mass="25087">MPTYFSIQYSFPYDYFYANFTQEIYETIFECFSFKSGYWNSEDNNLEEIISWNSKLLSDKFKLEFDQHVRHNYKQVLLQSNQFSHLRLFWTYQSNEIILHLILPEDEIELDDDSWKFNGEQIAPLLNLSVKIWEKYRLNMVQTYRELGAPVSLREVLKGKLASTDPFSIMGFELFEKQENLESNYKTIVIKNGLLIIEQEYVSLFNEVR</sequence>
<dbReference type="AlphaFoldDB" id="A0A378Y3L4"/>
<dbReference type="Proteomes" id="UP000254400">
    <property type="component" value="Unassembled WGS sequence"/>
</dbReference>
<dbReference type="EMBL" id="UGSC01000001">
    <property type="protein sequence ID" value="SUA71090.1"/>
    <property type="molecule type" value="Genomic_DNA"/>
</dbReference>